<proteinExistence type="predicted"/>
<dbReference type="GO" id="GO:0005634">
    <property type="term" value="C:nucleus"/>
    <property type="evidence" value="ECO:0007669"/>
    <property type="project" value="UniProtKB-SubCell"/>
</dbReference>
<dbReference type="EMBL" id="KZ819636">
    <property type="protein sequence ID" value="PWN89759.1"/>
    <property type="molecule type" value="Genomic_DNA"/>
</dbReference>
<evidence type="ECO:0000256" key="1">
    <source>
        <dbReference type="ARBA" id="ARBA00004123"/>
    </source>
</evidence>
<evidence type="ECO:0000256" key="2">
    <source>
        <dbReference type="ARBA" id="ARBA00022723"/>
    </source>
</evidence>
<dbReference type="PANTHER" id="PTHR31001">
    <property type="entry name" value="UNCHARACTERIZED TRANSCRIPTIONAL REGULATORY PROTEIN"/>
    <property type="match status" value="1"/>
</dbReference>
<dbReference type="GO" id="GO:0006351">
    <property type="term" value="P:DNA-templated transcription"/>
    <property type="evidence" value="ECO:0007669"/>
    <property type="project" value="InterPro"/>
</dbReference>
<dbReference type="CDD" id="cd12148">
    <property type="entry name" value="fungal_TF_MHR"/>
    <property type="match status" value="1"/>
</dbReference>
<dbReference type="Proteomes" id="UP000245768">
    <property type="component" value="Unassembled WGS sequence"/>
</dbReference>
<dbReference type="GO" id="GO:0000981">
    <property type="term" value="F:DNA-binding transcription factor activity, RNA polymerase II-specific"/>
    <property type="evidence" value="ECO:0007669"/>
    <property type="project" value="InterPro"/>
</dbReference>
<dbReference type="SUPFAM" id="SSF57701">
    <property type="entry name" value="Zn2/Cys6 DNA-binding domain"/>
    <property type="match status" value="1"/>
</dbReference>
<dbReference type="GO" id="GO:0003677">
    <property type="term" value="F:DNA binding"/>
    <property type="evidence" value="ECO:0007669"/>
    <property type="project" value="InterPro"/>
</dbReference>
<dbReference type="STRING" id="215250.A0A316YKM1"/>
<dbReference type="InParanoid" id="A0A316YKM1"/>
<dbReference type="CDD" id="cd00067">
    <property type="entry name" value="GAL4"/>
    <property type="match status" value="1"/>
</dbReference>
<feature type="region of interest" description="Disordered" evidence="4">
    <location>
        <begin position="134"/>
        <end position="167"/>
    </location>
</feature>
<dbReference type="InterPro" id="IPR007219">
    <property type="entry name" value="XnlR_reg_dom"/>
</dbReference>
<name>A0A316YKM1_9BASI</name>
<sequence>MRREGFRGPYDIEAPLPVDVSLYLRMMPRPTGSNREQSAFHAGGGTTSSAHQRPLPMNLTTGHRYRHQKSCAPCRSRKTKCDRTAPCASCVMRSTEHLCYSDVAMAPIPLPVSSNHDPNAGFMAPEHARSVPLFPPSTTNSTHLSTSEADFSSTPNRTSGNLHSRNRSTSTSFAQLGAAGPLLLPELVTWQGELQFLLPDPLGCEKLFHCFSSELDGIFACVHPLHLDDVWQRLQEGASVPRSAGALLLAVSAVAMLLAPKAHAAHRVKTASGKGHEEVFSAALDNLQQQGACDSNERHTPQTIFESLQGLDLCCHYANMAGNPASAWFLISYAARLGKVIDLFDEHSWDKDLSELEREMRRRVAWDLIALDRWQAIFRRQRADLDIVLDVKKPDLYPWGNYDWTSGRLLGAGQMPASDSLFEASRRDPPTTTMTTNMFLEARNSMSDLILEAHLFLRRLPSLDWTQRRATAMALEAAFDTFEQGLPPELDYGRARLETTTSSTLQSTECLRRLGLSLTTWSCI</sequence>
<dbReference type="InterPro" id="IPR036864">
    <property type="entry name" value="Zn2-C6_fun-type_DNA-bd_sf"/>
</dbReference>
<reference evidence="6 7" key="1">
    <citation type="journal article" date="2018" name="Mol. Biol. Evol.">
        <title>Broad Genomic Sampling Reveals a Smut Pathogenic Ancestry of the Fungal Clade Ustilaginomycotina.</title>
        <authorList>
            <person name="Kijpornyongpan T."/>
            <person name="Mondo S.J."/>
            <person name="Barry K."/>
            <person name="Sandor L."/>
            <person name="Lee J."/>
            <person name="Lipzen A."/>
            <person name="Pangilinan J."/>
            <person name="LaButti K."/>
            <person name="Hainaut M."/>
            <person name="Henrissat B."/>
            <person name="Grigoriev I.V."/>
            <person name="Spatafora J.W."/>
            <person name="Aime M.C."/>
        </authorList>
    </citation>
    <scope>NUCLEOTIDE SEQUENCE [LARGE SCALE GENOMIC DNA]</scope>
    <source>
        <strain evidence="6 7">MCA 4198</strain>
    </source>
</reference>
<keyword evidence="7" id="KW-1185">Reference proteome</keyword>
<evidence type="ECO:0000259" key="5">
    <source>
        <dbReference type="PROSITE" id="PS50048"/>
    </source>
</evidence>
<dbReference type="InterPro" id="IPR001138">
    <property type="entry name" value="Zn2Cys6_DnaBD"/>
</dbReference>
<dbReference type="GO" id="GO:0008270">
    <property type="term" value="F:zinc ion binding"/>
    <property type="evidence" value="ECO:0007669"/>
    <property type="project" value="InterPro"/>
</dbReference>
<feature type="domain" description="Zn(2)-C6 fungal-type" evidence="5">
    <location>
        <begin position="70"/>
        <end position="99"/>
    </location>
</feature>
<gene>
    <name evidence="6" type="ORF">FA10DRAFT_96770</name>
</gene>
<dbReference type="SMART" id="SM00066">
    <property type="entry name" value="GAL4"/>
    <property type="match status" value="1"/>
</dbReference>
<comment type="subcellular location">
    <subcellularLocation>
        <location evidence="1">Nucleus</location>
    </subcellularLocation>
</comment>
<dbReference type="PROSITE" id="PS50048">
    <property type="entry name" value="ZN2_CY6_FUNGAL_2"/>
    <property type="match status" value="1"/>
</dbReference>
<dbReference type="OrthoDB" id="6780543at2759"/>
<dbReference type="AlphaFoldDB" id="A0A316YKM1"/>
<dbReference type="RefSeq" id="XP_025376957.1">
    <property type="nucleotide sequence ID" value="XM_025525824.1"/>
</dbReference>
<dbReference type="GeneID" id="37047740"/>
<organism evidence="6 7">
    <name type="scientific">Acaromyces ingoldii</name>
    <dbReference type="NCBI Taxonomy" id="215250"/>
    <lineage>
        <taxon>Eukaryota</taxon>
        <taxon>Fungi</taxon>
        <taxon>Dikarya</taxon>
        <taxon>Basidiomycota</taxon>
        <taxon>Ustilaginomycotina</taxon>
        <taxon>Exobasidiomycetes</taxon>
        <taxon>Exobasidiales</taxon>
        <taxon>Cryptobasidiaceae</taxon>
        <taxon>Acaromyces</taxon>
    </lineage>
</organism>
<protein>
    <recommendedName>
        <fullName evidence="5">Zn(2)-C6 fungal-type domain-containing protein</fullName>
    </recommendedName>
</protein>
<dbReference type="Pfam" id="PF00172">
    <property type="entry name" value="Zn_clus"/>
    <property type="match status" value="1"/>
</dbReference>
<accession>A0A316YKM1</accession>
<feature type="compositionally biased region" description="Polar residues" evidence="4">
    <location>
        <begin position="136"/>
        <end position="167"/>
    </location>
</feature>
<dbReference type="Pfam" id="PF04082">
    <property type="entry name" value="Fungal_trans"/>
    <property type="match status" value="1"/>
</dbReference>
<feature type="region of interest" description="Disordered" evidence="4">
    <location>
        <begin position="28"/>
        <end position="54"/>
    </location>
</feature>
<dbReference type="PANTHER" id="PTHR31001:SF89">
    <property type="entry name" value="ZN(2)-C6 FUNGAL-TYPE DOMAIN-CONTAINING PROTEIN"/>
    <property type="match status" value="1"/>
</dbReference>
<keyword evidence="2" id="KW-0479">Metal-binding</keyword>
<dbReference type="Gene3D" id="4.10.240.10">
    <property type="entry name" value="Zn(2)-C6 fungal-type DNA-binding domain"/>
    <property type="match status" value="1"/>
</dbReference>
<evidence type="ECO:0000313" key="7">
    <source>
        <dbReference type="Proteomes" id="UP000245768"/>
    </source>
</evidence>
<dbReference type="InterPro" id="IPR050613">
    <property type="entry name" value="Sec_Metabolite_Reg"/>
</dbReference>
<dbReference type="PROSITE" id="PS00463">
    <property type="entry name" value="ZN2_CY6_FUNGAL_1"/>
    <property type="match status" value="1"/>
</dbReference>
<keyword evidence="3" id="KW-0539">Nucleus</keyword>
<evidence type="ECO:0000256" key="3">
    <source>
        <dbReference type="ARBA" id="ARBA00023242"/>
    </source>
</evidence>
<evidence type="ECO:0000256" key="4">
    <source>
        <dbReference type="SAM" id="MobiDB-lite"/>
    </source>
</evidence>
<evidence type="ECO:0000313" key="6">
    <source>
        <dbReference type="EMBL" id="PWN89759.1"/>
    </source>
</evidence>